<dbReference type="InterPro" id="IPR057361">
    <property type="entry name" value="TPR_WDR35"/>
</dbReference>
<dbReference type="AlphaFoldDB" id="A0A085LPH4"/>
<dbReference type="Proteomes" id="UP000030764">
    <property type="component" value="Unassembled WGS sequence"/>
</dbReference>
<gene>
    <name evidence="5" type="ORF">M513_12228</name>
</gene>
<feature type="domain" description="IFT121-like TPR repeats" evidence="4">
    <location>
        <begin position="356"/>
        <end position="410"/>
    </location>
</feature>
<dbReference type="Pfam" id="PF23387">
    <property type="entry name" value="TPR_IFT80_172"/>
    <property type="match status" value="2"/>
</dbReference>
<dbReference type="Pfam" id="PF25170">
    <property type="entry name" value="TPR_WDR35"/>
    <property type="match status" value="2"/>
</dbReference>
<dbReference type="Gene3D" id="1.25.40.470">
    <property type="match status" value="2"/>
</dbReference>
<dbReference type="InterPro" id="IPR039857">
    <property type="entry name" value="Ift122/121"/>
</dbReference>
<reference evidence="5 6" key="1">
    <citation type="journal article" date="2014" name="Nat. Genet.">
        <title>Genome and transcriptome of the porcine whipworm Trichuris suis.</title>
        <authorList>
            <person name="Jex A.R."/>
            <person name="Nejsum P."/>
            <person name="Schwarz E.M."/>
            <person name="Hu L."/>
            <person name="Young N.D."/>
            <person name="Hall R.S."/>
            <person name="Korhonen P.K."/>
            <person name="Liao S."/>
            <person name="Thamsborg S."/>
            <person name="Xia J."/>
            <person name="Xu P."/>
            <person name="Wang S."/>
            <person name="Scheerlinck J.P."/>
            <person name="Hofmann A."/>
            <person name="Sternberg P.W."/>
            <person name="Wang J."/>
            <person name="Gasser R.B."/>
        </authorList>
    </citation>
    <scope>NUCLEOTIDE SEQUENCE [LARGE SCALE GENOMIC DNA]</scope>
    <source>
        <strain evidence="5">DCEP-RM93M</strain>
    </source>
</reference>
<keyword evidence="1" id="KW-0853">WD repeat</keyword>
<dbReference type="EMBL" id="KL363349">
    <property type="protein sequence ID" value="KFD46870.1"/>
    <property type="molecule type" value="Genomic_DNA"/>
</dbReference>
<dbReference type="GO" id="GO:0035721">
    <property type="term" value="P:intraciliary retrograde transport"/>
    <property type="evidence" value="ECO:0007669"/>
    <property type="project" value="TreeGrafter"/>
</dbReference>
<feature type="domain" description="IFT80/172/WDR35 TPR" evidence="3">
    <location>
        <begin position="32"/>
        <end position="149"/>
    </location>
</feature>
<keyword evidence="6" id="KW-1185">Reference proteome</keyword>
<evidence type="ECO:0000256" key="1">
    <source>
        <dbReference type="ARBA" id="ARBA00022574"/>
    </source>
</evidence>
<evidence type="ECO:0000256" key="2">
    <source>
        <dbReference type="ARBA" id="ARBA00022737"/>
    </source>
</evidence>
<evidence type="ECO:0000259" key="3">
    <source>
        <dbReference type="Pfam" id="PF23387"/>
    </source>
</evidence>
<evidence type="ECO:0000259" key="4">
    <source>
        <dbReference type="Pfam" id="PF25768"/>
    </source>
</evidence>
<sequence>TLSDAVDLVKSNNIKSLQRCVEENQDPALRRCIAAEALRRMDVELAELSFVQLTDYNGIQFLRTLISITEPLLKKAEIYAYLGEIDQAEKQLIESDRIDLAIALHRKCGNWKKVLQLMKGTLGTTNDVRLDQAYLEMGDHCADLRQWKQAASFYKEAKCNEKLITSYQMLEEYHQVLDLVDSMTDVNQMEEAAATLANAGLSSEAKEILKKCSENKVLAEEQAARWKQLGLFVESSSQAIVTDSQDIAQHEISPPSAQDISQIMDVIQLHRRNKRLDHAAKMLFQMAKREDVQNAGPLLVKYVHVLGALLLETHKGRQHKDSSSSGSVKKLSSTRYKMFNDLPLEHSDHRNFYPTDNAWRGAEAYHYYILSQRILYQGEASTSMKIALFLCDYEDKVNPEEIYSLLGHLAESRLADRSYARQVVWPTGRWADRSFGREVVLPTGRLTDRSFGRMVVWPTGRLADWSFGRQAAMDEVIKAPAIVEHASHSDGQLFPKVICQEQDFQPRKIKEALFIRHNETLSDAVDLVKSNNIKSLQRCVEENQDPALRRCIAAEALRRMDVELAELSFVQLTDYNGIQFLRTLISITEPLLKKAEIYAYLGEIDQAEKQLIESDRIDLAIALHRKCGNWKKVLQLMKGTLGTTNDVRLDQAYLEMGDHCADLRQWKQAASFYKEAKCNEKLITSYQMLEEYHQVLDLVDSMTDVNQMEEAAATLANAGLSSEAKEILKKCSENKVLAEEQAARWKQLGLFVESSSQAIVTDSQDIAQHEISPPSAQDISQIMDVIQLHRRNKRLDHAAKMLFQMAKREDVQNAGPLLVKYVHVLGALLLETHKGRQHKDSSSSGSVKKLSSTRYKMFNDLPLEHSDHRNFYPTDNAWRGAEAYHYYILSQRILYQGEASTSMKIALFLCDYEDKVNPEEIYSLLATVDEKTQLEQPDKTYRDLPSACTESLCNCTSYC</sequence>
<proteinExistence type="predicted"/>
<feature type="domain" description="IFT80/172/WDR35 TPR" evidence="3">
    <location>
        <begin position="551"/>
        <end position="668"/>
    </location>
</feature>
<accession>A0A085LPH4</accession>
<feature type="non-terminal residue" evidence="5">
    <location>
        <position position="1"/>
    </location>
</feature>
<dbReference type="PANTHER" id="PTHR12764:SF5">
    <property type="entry name" value="LD29485P"/>
    <property type="match status" value="1"/>
</dbReference>
<protein>
    <submittedName>
        <fullName evidence="5">Uncharacterized protein</fullName>
    </submittedName>
</protein>
<name>A0A085LPH4_9BILA</name>
<dbReference type="InterPro" id="IPR057979">
    <property type="entry name" value="TPR_IFT121"/>
</dbReference>
<evidence type="ECO:0000313" key="6">
    <source>
        <dbReference type="Proteomes" id="UP000030764"/>
    </source>
</evidence>
<dbReference type="InterPro" id="IPR056157">
    <property type="entry name" value="TPR_IFT80_172_dom"/>
</dbReference>
<dbReference type="GO" id="GO:1905515">
    <property type="term" value="P:non-motile cilium assembly"/>
    <property type="evidence" value="ECO:0007669"/>
    <property type="project" value="TreeGrafter"/>
</dbReference>
<organism evidence="5 6">
    <name type="scientific">Trichuris suis</name>
    <name type="common">pig whipworm</name>
    <dbReference type="NCBI Taxonomy" id="68888"/>
    <lineage>
        <taxon>Eukaryota</taxon>
        <taxon>Metazoa</taxon>
        <taxon>Ecdysozoa</taxon>
        <taxon>Nematoda</taxon>
        <taxon>Enoplea</taxon>
        <taxon>Dorylaimia</taxon>
        <taxon>Trichinellida</taxon>
        <taxon>Trichuridae</taxon>
        <taxon>Trichuris</taxon>
    </lineage>
</organism>
<evidence type="ECO:0000313" key="5">
    <source>
        <dbReference type="EMBL" id="KFD46870.1"/>
    </source>
</evidence>
<keyword evidence="2" id="KW-0677">Repeat</keyword>
<feature type="domain" description="IFT121-like TPR repeats" evidence="4">
    <location>
        <begin position="875"/>
        <end position="928"/>
    </location>
</feature>
<dbReference type="PANTHER" id="PTHR12764">
    <property type="entry name" value="WD REPEAT DOMAIN-RELATED"/>
    <property type="match status" value="1"/>
</dbReference>
<dbReference type="GO" id="GO:0061512">
    <property type="term" value="P:protein localization to cilium"/>
    <property type="evidence" value="ECO:0007669"/>
    <property type="project" value="TreeGrafter"/>
</dbReference>
<dbReference type="Pfam" id="PF25768">
    <property type="entry name" value="TPR_IFT121"/>
    <property type="match status" value="2"/>
</dbReference>
<dbReference type="GO" id="GO:0097730">
    <property type="term" value="C:non-motile cilium"/>
    <property type="evidence" value="ECO:0007669"/>
    <property type="project" value="TreeGrafter"/>
</dbReference>
<dbReference type="GO" id="GO:0030991">
    <property type="term" value="C:intraciliary transport particle A"/>
    <property type="evidence" value="ECO:0007669"/>
    <property type="project" value="TreeGrafter"/>
</dbReference>